<feature type="domain" description="Response regulatory" evidence="9">
    <location>
        <begin position="6"/>
        <end position="122"/>
    </location>
</feature>
<dbReference type="PRINTS" id="PR00038">
    <property type="entry name" value="HTHLUXR"/>
</dbReference>
<sequence>MGNPIKVLLVDDQELIRESLSIVLDMDEDLEVVGIAANGQEALFLCEDLQPDVVLMDIHMPVMDGMAATKEVKEKWPGIKVIILTTFQEINHVVDALTIGAEGYLLKAIHPKDLISGIKLIHHGGTLLPQDLAKLLVQKLQKDEPVKNDKFGLTDRELEVLTSLSQGLGNKQIAERLFLSEGTVKNYISNIYHKLEVKDRFQAAQKAQEEKLI</sequence>
<feature type="modified residue" description="4-aspartylphosphate" evidence="7">
    <location>
        <position position="57"/>
    </location>
</feature>
<feature type="domain" description="HTH luxR-type" evidence="8">
    <location>
        <begin position="146"/>
        <end position="211"/>
    </location>
</feature>
<keyword evidence="2" id="KW-0963">Cytoplasm</keyword>
<comment type="subcellular location">
    <subcellularLocation>
        <location evidence="1">Cytoplasm</location>
    </subcellularLocation>
</comment>
<keyword evidence="11" id="KW-1185">Reference proteome</keyword>
<dbReference type="PANTHER" id="PTHR43214">
    <property type="entry name" value="TWO-COMPONENT RESPONSE REGULATOR"/>
    <property type="match status" value="1"/>
</dbReference>
<organism evidence="10 11">
    <name type="scientific">Bacillus carboniphilus</name>
    <dbReference type="NCBI Taxonomy" id="86663"/>
    <lineage>
        <taxon>Bacteria</taxon>
        <taxon>Bacillati</taxon>
        <taxon>Bacillota</taxon>
        <taxon>Bacilli</taxon>
        <taxon>Bacillales</taxon>
        <taxon>Bacillaceae</taxon>
        <taxon>Bacillus</taxon>
    </lineage>
</organism>
<dbReference type="SMART" id="SM00421">
    <property type="entry name" value="HTH_LUXR"/>
    <property type="match status" value="1"/>
</dbReference>
<dbReference type="InterPro" id="IPR016032">
    <property type="entry name" value="Sig_transdc_resp-reg_C-effctor"/>
</dbReference>
<dbReference type="InterPro" id="IPR011006">
    <property type="entry name" value="CheY-like_superfamily"/>
</dbReference>
<dbReference type="PROSITE" id="PS00622">
    <property type="entry name" value="HTH_LUXR_1"/>
    <property type="match status" value="1"/>
</dbReference>
<dbReference type="SUPFAM" id="SSF46894">
    <property type="entry name" value="C-terminal effector domain of the bipartite response regulators"/>
    <property type="match status" value="1"/>
</dbReference>
<evidence type="ECO:0000256" key="5">
    <source>
        <dbReference type="ARBA" id="ARBA00023125"/>
    </source>
</evidence>
<dbReference type="CDD" id="cd06170">
    <property type="entry name" value="LuxR_C_like"/>
    <property type="match status" value="1"/>
</dbReference>
<dbReference type="SMART" id="SM00448">
    <property type="entry name" value="REC"/>
    <property type="match status" value="1"/>
</dbReference>
<dbReference type="InterPro" id="IPR058245">
    <property type="entry name" value="NreC/VraR/RcsB-like_REC"/>
</dbReference>
<keyword evidence="3 7" id="KW-0597">Phosphoprotein</keyword>
<reference evidence="11" key="1">
    <citation type="journal article" date="2019" name="Int. J. Syst. Evol. Microbiol.">
        <title>The Global Catalogue of Microorganisms (GCM) 10K type strain sequencing project: providing services to taxonomists for standard genome sequencing and annotation.</title>
        <authorList>
            <consortium name="The Broad Institute Genomics Platform"/>
            <consortium name="The Broad Institute Genome Sequencing Center for Infectious Disease"/>
            <person name="Wu L."/>
            <person name="Ma J."/>
        </authorList>
    </citation>
    <scope>NUCLEOTIDE SEQUENCE [LARGE SCALE GENOMIC DNA]</scope>
    <source>
        <strain evidence="11">JCM 9731</strain>
    </source>
</reference>
<dbReference type="InterPro" id="IPR039420">
    <property type="entry name" value="WalR-like"/>
</dbReference>
<dbReference type="Gene3D" id="3.40.50.2300">
    <property type="match status" value="1"/>
</dbReference>
<dbReference type="Pfam" id="PF00072">
    <property type="entry name" value="Response_reg"/>
    <property type="match status" value="1"/>
</dbReference>
<dbReference type="Pfam" id="PF00196">
    <property type="entry name" value="GerE"/>
    <property type="match status" value="1"/>
</dbReference>
<dbReference type="InterPro" id="IPR001789">
    <property type="entry name" value="Sig_transdc_resp-reg_receiver"/>
</dbReference>
<dbReference type="PROSITE" id="PS50043">
    <property type="entry name" value="HTH_LUXR_2"/>
    <property type="match status" value="1"/>
</dbReference>
<dbReference type="PROSITE" id="PS50110">
    <property type="entry name" value="RESPONSE_REGULATORY"/>
    <property type="match status" value="1"/>
</dbReference>
<evidence type="ECO:0000259" key="8">
    <source>
        <dbReference type="PROSITE" id="PS50043"/>
    </source>
</evidence>
<name>A0ABP3FMX2_9BACI</name>
<keyword evidence="4" id="KW-0805">Transcription regulation</keyword>
<dbReference type="InterPro" id="IPR000792">
    <property type="entry name" value="Tscrpt_reg_LuxR_C"/>
</dbReference>
<comment type="caution">
    <text evidence="10">The sequence shown here is derived from an EMBL/GenBank/DDBJ whole genome shotgun (WGS) entry which is preliminary data.</text>
</comment>
<evidence type="ECO:0000256" key="3">
    <source>
        <dbReference type="ARBA" id="ARBA00022553"/>
    </source>
</evidence>
<evidence type="ECO:0000256" key="1">
    <source>
        <dbReference type="ARBA" id="ARBA00004496"/>
    </source>
</evidence>
<evidence type="ECO:0000256" key="2">
    <source>
        <dbReference type="ARBA" id="ARBA00022490"/>
    </source>
</evidence>
<dbReference type="CDD" id="cd17535">
    <property type="entry name" value="REC_NarL-like"/>
    <property type="match status" value="1"/>
</dbReference>
<dbReference type="Proteomes" id="UP001500782">
    <property type="component" value="Unassembled WGS sequence"/>
</dbReference>
<accession>A0ABP3FMX2</accession>
<evidence type="ECO:0000256" key="6">
    <source>
        <dbReference type="ARBA" id="ARBA00023163"/>
    </source>
</evidence>
<evidence type="ECO:0000259" key="9">
    <source>
        <dbReference type="PROSITE" id="PS50110"/>
    </source>
</evidence>
<keyword evidence="5" id="KW-0238">DNA-binding</keyword>
<evidence type="ECO:0000256" key="7">
    <source>
        <dbReference type="PROSITE-ProRule" id="PRU00169"/>
    </source>
</evidence>
<gene>
    <name evidence="10" type="ORF">GCM10008967_10270</name>
</gene>
<evidence type="ECO:0000256" key="4">
    <source>
        <dbReference type="ARBA" id="ARBA00023015"/>
    </source>
</evidence>
<proteinExistence type="predicted"/>
<dbReference type="SUPFAM" id="SSF52172">
    <property type="entry name" value="CheY-like"/>
    <property type="match status" value="1"/>
</dbReference>
<dbReference type="EMBL" id="BAAADJ010000010">
    <property type="protein sequence ID" value="GAA0321716.1"/>
    <property type="molecule type" value="Genomic_DNA"/>
</dbReference>
<evidence type="ECO:0000313" key="10">
    <source>
        <dbReference type="EMBL" id="GAA0321716.1"/>
    </source>
</evidence>
<dbReference type="RefSeq" id="WP_343796963.1">
    <property type="nucleotide sequence ID" value="NZ_BAAADJ010000010.1"/>
</dbReference>
<evidence type="ECO:0000313" key="11">
    <source>
        <dbReference type="Proteomes" id="UP001500782"/>
    </source>
</evidence>
<protein>
    <submittedName>
        <fullName evidence="10">Response regulator transcription factor</fullName>
    </submittedName>
</protein>
<dbReference type="PANTHER" id="PTHR43214:SF24">
    <property type="entry name" value="TRANSCRIPTIONAL REGULATORY PROTEIN NARL-RELATED"/>
    <property type="match status" value="1"/>
</dbReference>
<keyword evidence="6" id="KW-0804">Transcription</keyword>